<dbReference type="Pfam" id="PF04007">
    <property type="entry name" value="DUF354"/>
    <property type="match status" value="1"/>
</dbReference>
<dbReference type="SUPFAM" id="SSF53756">
    <property type="entry name" value="UDP-Glycosyltransferase/glycogen phosphorylase"/>
    <property type="match status" value="1"/>
</dbReference>
<accession>A0A2R7Y3Q0</accession>
<evidence type="ECO:0000313" key="1">
    <source>
        <dbReference type="EMBL" id="PUA32130.1"/>
    </source>
</evidence>
<dbReference type="Proteomes" id="UP000244093">
    <property type="component" value="Unassembled WGS sequence"/>
</dbReference>
<comment type="caution">
    <text evidence="1">The sequence shown here is derived from an EMBL/GenBank/DDBJ whole genome shotgun (WGS) entry which is preliminary data.</text>
</comment>
<proteinExistence type="predicted"/>
<protein>
    <recommendedName>
        <fullName evidence="3">DUF354 domain-containing protein</fullName>
    </recommendedName>
</protein>
<dbReference type="PANTHER" id="PTHR39662:SF1">
    <property type="entry name" value="DUF354 DOMAIN-CONTAINING PROTEIN"/>
    <property type="match status" value="1"/>
</dbReference>
<sequence>MGCLSKARVWLDSLTSKQSTLLGYIALELLRRGYEVLTTCRDYEFTVGALKRLGLAPYVLGRYVIGTPYDKVLGDADRIFALTTVVEKFKPQVLIAYPNPPAARLAFGVGIKYVALTDSPHAVIPSRLALPLADVVIVSSCIPEEDIRKYLYPEAKLVFYEGVDELTWILRAKPNLEYVKSLNVDPGNYVVLRPHEHHATYYRGVESSVDVIELCRKLSKEGYDIIYIPRYPEHIELALKLRKSGINIKLIEGMYDGVSLAFYAKAVITGGASLAREAALLNTLGITYYPKDLHVDQCINRKGYPLKRITDTDGIVDTVLKTAYVHKDYESLINRLKTDFNDPLEVVIKTLDEVVG</sequence>
<gene>
    <name evidence="1" type="ORF">B7O98_05505</name>
</gene>
<dbReference type="InterPro" id="IPR007152">
    <property type="entry name" value="DUF354"/>
</dbReference>
<evidence type="ECO:0000313" key="2">
    <source>
        <dbReference type="Proteomes" id="UP000244093"/>
    </source>
</evidence>
<dbReference type="PIRSF" id="PIRSF005357">
    <property type="entry name" value="UCP005357"/>
    <property type="match status" value="1"/>
</dbReference>
<name>A0A2R7Y3Q0_9CREN</name>
<reference evidence="1 2" key="1">
    <citation type="journal article" date="2018" name="Syst. Appl. Microbiol.">
        <title>A new symbiotic nanoarchaeote (Candidatus Nanoclepta minutus) and its host (Zestosphaera tikiterensis gen. nov., sp. nov.) from a New Zealand hot spring.</title>
        <authorList>
            <person name="St John E."/>
            <person name="Liu Y."/>
            <person name="Podar M."/>
            <person name="Stott M.B."/>
            <person name="Meneghin J."/>
            <person name="Chen Z."/>
            <person name="Lagutin K."/>
            <person name="Mitchell K."/>
            <person name="Reysenbach A.L."/>
        </authorList>
    </citation>
    <scope>NUCLEOTIDE SEQUENCE [LARGE SCALE GENOMIC DNA]</scope>
    <source>
        <strain evidence="1">NZ3</strain>
    </source>
</reference>
<organism evidence="1 2">
    <name type="scientific">Zestosphaera tikiterensis</name>
    <dbReference type="NCBI Taxonomy" id="1973259"/>
    <lineage>
        <taxon>Archaea</taxon>
        <taxon>Thermoproteota</taxon>
        <taxon>Thermoprotei</taxon>
        <taxon>Desulfurococcales</taxon>
        <taxon>Desulfurococcaceae</taxon>
        <taxon>Zestosphaera</taxon>
    </lineage>
</organism>
<dbReference type="EMBL" id="NBVN01000004">
    <property type="protein sequence ID" value="PUA32130.1"/>
    <property type="molecule type" value="Genomic_DNA"/>
</dbReference>
<dbReference type="AlphaFoldDB" id="A0A2R7Y3Q0"/>
<evidence type="ECO:0008006" key="3">
    <source>
        <dbReference type="Google" id="ProtNLM"/>
    </source>
</evidence>
<dbReference type="PANTHER" id="PTHR39662">
    <property type="entry name" value="DUF354 DOMAIN-CONTAINING PROTEIN-RELATED"/>
    <property type="match status" value="1"/>
</dbReference>